<accession>R4Z6C2</accession>
<evidence type="ECO:0000313" key="3">
    <source>
        <dbReference type="Proteomes" id="UP000018291"/>
    </source>
</evidence>
<reference evidence="2 3" key="1">
    <citation type="journal article" date="2013" name="ISME J.">
        <title>Metabolic model for the filamentous 'Candidatus Microthrix parvicella' based on genomic and metagenomic analyses.</title>
        <authorList>
            <person name="Jon McIlroy S."/>
            <person name="Kristiansen R."/>
            <person name="Albertsen M."/>
            <person name="Michael Karst S."/>
            <person name="Rossetti S."/>
            <person name="Lund Nielsen J."/>
            <person name="Tandoi V."/>
            <person name="James Seviour R."/>
            <person name="Nielsen P.H."/>
        </authorList>
    </citation>
    <scope>NUCLEOTIDE SEQUENCE [LARGE SCALE GENOMIC DNA]</scope>
    <source>
        <strain evidence="2 3">RN1</strain>
    </source>
</reference>
<comment type="caution">
    <text evidence="2">The sequence shown here is derived from an EMBL/GenBank/DDBJ whole genome shotgun (WGS) entry which is preliminary data.</text>
</comment>
<sequence>MNNLTTVETACNNLATAGQAITFTAIAEHTGISRTTLYRNPDLRAVINEHRQRSSDPRTLTALTTEIAHLRTGLEALADRVRQQEERLRRLETSSRRKTS</sequence>
<organism evidence="2 3">
    <name type="scientific">Candidatus Neomicrothrix parvicella RN1</name>
    <dbReference type="NCBI Taxonomy" id="1229780"/>
    <lineage>
        <taxon>Bacteria</taxon>
        <taxon>Bacillati</taxon>
        <taxon>Actinomycetota</taxon>
        <taxon>Acidimicrobiia</taxon>
        <taxon>Acidimicrobiales</taxon>
        <taxon>Microthrixaceae</taxon>
        <taxon>Candidatus Neomicrothrix</taxon>
    </lineage>
</organism>
<dbReference type="eggNOG" id="ENOG502ZGG0">
    <property type="taxonomic scope" value="Bacteria"/>
</dbReference>
<dbReference type="InterPro" id="IPR046229">
    <property type="entry name" value="TnpC-like"/>
</dbReference>
<proteinExistence type="predicted"/>
<keyword evidence="3" id="KW-1185">Reference proteome</keyword>
<keyword evidence="1" id="KW-0175">Coiled coil</keyword>
<evidence type="ECO:0000256" key="1">
    <source>
        <dbReference type="SAM" id="Coils"/>
    </source>
</evidence>
<feature type="coiled-coil region" evidence="1">
    <location>
        <begin position="67"/>
        <end position="94"/>
    </location>
</feature>
<name>R4Z6C2_9ACTN</name>
<protein>
    <submittedName>
        <fullName evidence="2">Uncharacterized protein</fullName>
    </submittedName>
</protein>
<gene>
    <name evidence="2" type="ORF">BN381_600015</name>
</gene>
<dbReference type="RefSeq" id="WP_012229715.1">
    <property type="nucleotide sequence ID" value="NZ_HG422565.1"/>
</dbReference>
<dbReference type="HOGENOM" id="CLU_180602_0_0_11"/>
<dbReference type="STRING" id="1229780.BN381_600015"/>
<dbReference type="Proteomes" id="UP000018291">
    <property type="component" value="Unassembled WGS sequence"/>
</dbReference>
<dbReference type="OrthoDB" id="4748158at2"/>
<dbReference type="Pfam" id="PF19776">
    <property type="entry name" value="DUF6262"/>
    <property type="match status" value="1"/>
</dbReference>
<dbReference type="AlphaFoldDB" id="R4Z6C2"/>
<dbReference type="EMBL" id="CANL01000057">
    <property type="protein sequence ID" value="CCM65201.1"/>
    <property type="molecule type" value="Genomic_DNA"/>
</dbReference>
<evidence type="ECO:0000313" key="2">
    <source>
        <dbReference type="EMBL" id="CCM65201.1"/>
    </source>
</evidence>